<dbReference type="EMBL" id="BGPR01008954">
    <property type="protein sequence ID" value="GBN37084.1"/>
    <property type="molecule type" value="Genomic_DNA"/>
</dbReference>
<evidence type="ECO:0000313" key="2">
    <source>
        <dbReference type="EMBL" id="GBN37084.1"/>
    </source>
</evidence>
<comment type="caution">
    <text evidence="2">The sequence shown here is derived from an EMBL/GenBank/DDBJ whole genome shotgun (WGS) entry which is preliminary data.</text>
</comment>
<sequence length="110" mass="12115">MCISENFKIYYKSESGFPGVYKRKSSITGVISEQNIGGSNVSSLVHAASDEESDISIEESKWHSFNKDKNIFLEYLEVATQKACLVSKNISESSNSLAKSDFLPGHQSSV</sequence>
<evidence type="ECO:0000256" key="1">
    <source>
        <dbReference type="SAM" id="MobiDB-lite"/>
    </source>
</evidence>
<feature type="region of interest" description="Disordered" evidence="1">
    <location>
        <begin position="90"/>
        <end position="110"/>
    </location>
</feature>
<dbReference type="Proteomes" id="UP000499080">
    <property type="component" value="Unassembled WGS sequence"/>
</dbReference>
<evidence type="ECO:0000313" key="3">
    <source>
        <dbReference type="Proteomes" id="UP000499080"/>
    </source>
</evidence>
<protein>
    <submittedName>
        <fullName evidence="2">Uncharacterized protein</fullName>
    </submittedName>
</protein>
<accession>A0A4Y2NE97</accession>
<proteinExistence type="predicted"/>
<dbReference type="AlphaFoldDB" id="A0A4Y2NE97"/>
<reference evidence="2 3" key="1">
    <citation type="journal article" date="2019" name="Sci. Rep.">
        <title>Orb-weaving spider Araneus ventricosus genome elucidates the spidroin gene catalogue.</title>
        <authorList>
            <person name="Kono N."/>
            <person name="Nakamura H."/>
            <person name="Ohtoshi R."/>
            <person name="Moran D.A.P."/>
            <person name="Shinohara A."/>
            <person name="Yoshida Y."/>
            <person name="Fujiwara M."/>
            <person name="Mori M."/>
            <person name="Tomita M."/>
            <person name="Arakawa K."/>
        </authorList>
    </citation>
    <scope>NUCLEOTIDE SEQUENCE [LARGE SCALE GENOMIC DNA]</scope>
</reference>
<organism evidence="2 3">
    <name type="scientific">Araneus ventricosus</name>
    <name type="common">Orbweaver spider</name>
    <name type="synonym">Epeira ventricosa</name>
    <dbReference type="NCBI Taxonomy" id="182803"/>
    <lineage>
        <taxon>Eukaryota</taxon>
        <taxon>Metazoa</taxon>
        <taxon>Ecdysozoa</taxon>
        <taxon>Arthropoda</taxon>
        <taxon>Chelicerata</taxon>
        <taxon>Arachnida</taxon>
        <taxon>Araneae</taxon>
        <taxon>Araneomorphae</taxon>
        <taxon>Entelegynae</taxon>
        <taxon>Araneoidea</taxon>
        <taxon>Araneidae</taxon>
        <taxon>Araneus</taxon>
    </lineage>
</organism>
<gene>
    <name evidence="2" type="ORF">AVEN_14362_1</name>
</gene>
<keyword evidence="3" id="KW-1185">Reference proteome</keyword>
<name>A0A4Y2NE97_ARAVE</name>